<name>A0A9E7N7Y8_9EURY</name>
<organism evidence="3 4">
    <name type="scientific">Natronosalvus rutilus</name>
    <dbReference type="NCBI Taxonomy" id="2953753"/>
    <lineage>
        <taxon>Archaea</taxon>
        <taxon>Methanobacteriati</taxon>
        <taxon>Methanobacteriota</taxon>
        <taxon>Stenosarchaea group</taxon>
        <taxon>Halobacteria</taxon>
        <taxon>Halobacteriales</taxon>
        <taxon>Natrialbaceae</taxon>
        <taxon>Natronosalvus</taxon>
    </lineage>
</organism>
<dbReference type="GO" id="GO:0016787">
    <property type="term" value="F:hydrolase activity"/>
    <property type="evidence" value="ECO:0007669"/>
    <property type="project" value="UniProtKB-KW"/>
</dbReference>
<dbReference type="InterPro" id="IPR000086">
    <property type="entry name" value="NUDIX_hydrolase_dom"/>
</dbReference>
<keyword evidence="1 3" id="KW-0378">Hydrolase</keyword>
<dbReference type="RefSeq" id="WP_254157775.1">
    <property type="nucleotide sequence ID" value="NZ_CP100355.1"/>
</dbReference>
<feature type="domain" description="Nudix hydrolase" evidence="2">
    <location>
        <begin position="42"/>
        <end position="175"/>
    </location>
</feature>
<protein>
    <submittedName>
        <fullName evidence="3">NUDIX hydrolase</fullName>
    </submittedName>
</protein>
<evidence type="ECO:0000313" key="3">
    <source>
        <dbReference type="EMBL" id="UTF53372.1"/>
    </source>
</evidence>
<dbReference type="SUPFAM" id="SSF55811">
    <property type="entry name" value="Nudix"/>
    <property type="match status" value="1"/>
</dbReference>
<reference evidence="3" key="1">
    <citation type="submission" date="2022-06" db="EMBL/GenBank/DDBJ databases">
        <title>Diverse halophilic archaea isolated from saline environments.</title>
        <authorList>
            <person name="Cui H.-L."/>
        </authorList>
    </citation>
    <scope>NUCLEOTIDE SEQUENCE</scope>
    <source>
        <strain evidence="3">WLHS1</strain>
    </source>
</reference>
<evidence type="ECO:0000259" key="2">
    <source>
        <dbReference type="PROSITE" id="PS51462"/>
    </source>
</evidence>
<keyword evidence="4" id="KW-1185">Reference proteome</keyword>
<sequence length="182" mass="19749">MPWTLDGPEPTRCPWCGEPLERRNREGARSVHCVACDRTLYRNPVPVACMAVVEDDSVLLIERGSGPNLGEWALPGGHLEHDEPPHVAAARELEEETGLSVDPSVLSLLGTGFIALEYGHRHEMVSVNYAVSSARTTGVLEAGSDAAAARYWSRDELFADGRRPTLRASGLEQVLSAISEFG</sequence>
<dbReference type="InterPro" id="IPR015797">
    <property type="entry name" value="NUDIX_hydrolase-like_dom_sf"/>
</dbReference>
<dbReference type="InterPro" id="IPR020476">
    <property type="entry name" value="Nudix_hydrolase"/>
</dbReference>
<dbReference type="Proteomes" id="UP001056855">
    <property type="component" value="Chromosome"/>
</dbReference>
<dbReference type="Pfam" id="PF00293">
    <property type="entry name" value="NUDIX"/>
    <property type="match status" value="1"/>
</dbReference>
<dbReference type="PRINTS" id="PR00502">
    <property type="entry name" value="NUDIXFAMILY"/>
</dbReference>
<dbReference type="Gene3D" id="3.90.79.10">
    <property type="entry name" value="Nucleoside Triphosphate Pyrophosphohydrolase"/>
    <property type="match status" value="1"/>
</dbReference>
<gene>
    <name evidence="3" type="ORF">NGM29_16625</name>
</gene>
<dbReference type="PROSITE" id="PS00893">
    <property type="entry name" value="NUDIX_BOX"/>
    <property type="match status" value="1"/>
</dbReference>
<dbReference type="InterPro" id="IPR020084">
    <property type="entry name" value="NUDIX_hydrolase_CS"/>
</dbReference>
<proteinExistence type="predicted"/>
<dbReference type="GeneID" id="73291705"/>
<dbReference type="AlphaFoldDB" id="A0A9E7N7Y8"/>
<dbReference type="EMBL" id="CP100355">
    <property type="protein sequence ID" value="UTF53372.1"/>
    <property type="molecule type" value="Genomic_DNA"/>
</dbReference>
<dbReference type="PANTHER" id="PTHR43736">
    <property type="entry name" value="ADP-RIBOSE PYROPHOSPHATASE"/>
    <property type="match status" value="1"/>
</dbReference>
<dbReference type="PROSITE" id="PS51462">
    <property type="entry name" value="NUDIX"/>
    <property type="match status" value="1"/>
</dbReference>
<evidence type="ECO:0000256" key="1">
    <source>
        <dbReference type="ARBA" id="ARBA00022801"/>
    </source>
</evidence>
<accession>A0A9E7N7Y8</accession>
<evidence type="ECO:0000313" key="4">
    <source>
        <dbReference type="Proteomes" id="UP001056855"/>
    </source>
</evidence>
<dbReference type="PANTHER" id="PTHR43736:SF1">
    <property type="entry name" value="DIHYDRONEOPTERIN TRIPHOSPHATE DIPHOSPHATASE"/>
    <property type="match status" value="1"/>
</dbReference>
<dbReference type="KEGG" id="sawl:NGM29_16625"/>